<dbReference type="InterPro" id="IPR038071">
    <property type="entry name" value="UROD/MetE-like_sf"/>
</dbReference>
<proteinExistence type="predicted"/>
<accession>A0A2G9YBR6</accession>
<name>A0A2G9YBR6_9BACT</name>
<dbReference type="AlphaFoldDB" id="A0A2G9YBR6"/>
<evidence type="ECO:0000313" key="2">
    <source>
        <dbReference type="Proteomes" id="UP000230392"/>
    </source>
</evidence>
<evidence type="ECO:0000313" key="1">
    <source>
        <dbReference type="EMBL" id="PIP16675.1"/>
    </source>
</evidence>
<protein>
    <recommendedName>
        <fullName evidence="3">Uroporphyrinogen decarboxylase (URO-D) domain-containing protein</fullName>
    </recommendedName>
</protein>
<comment type="caution">
    <text evidence="1">The sequence shown here is derived from an EMBL/GenBank/DDBJ whole genome shotgun (WGS) entry which is preliminary data.</text>
</comment>
<reference evidence="1 2" key="1">
    <citation type="submission" date="2017-09" db="EMBL/GenBank/DDBJ databases">
        <title>Depth-based differentiation of microbial function through sediment-hosted aquifers and enrichment of novel symbionts in the deep terrestrial subsurface.</title>
        <authorList>
            <person name="Probst A.J."/>
            <person name="Ladd B."/>
            <person name="Jarett J.K."/>
            <person name="Geller-Mcgrath D.E."/>
            <person name="Sieber C.M."/>
            <person name="Emerson J.B."/>
            <person name="Anantharaman K."/>
            <person name="Thomas B.C."/>
            <person name="Malmstrom R."/>
            <person name="Stieglmeier M."/>
            <person name="Klingl A."/>
            <person name="Woyke T."/>
            <person name="Ryan C.M."/>
            <person name="Banfield J.F."/>
        </authorList>
    </citation>
    <scope>NUCLEOTIDE SEQUENCE [LARGE SCALE GENOMIC DNA]</scope>
    <source>
        <strain evidence="1">CG23_combo_of_CG06-09_8_20_14_all_48_7</strain>
    </source>
</reference>
<organism evidence="1 2">
    <name type="scientific">bacterium (Candidatus Ratteibacteria) CG23_combo_of_CG06-09_8_20_14_all_48_7</name>
    <dbReference type="NCBI Taxonomy" id="2014292"/>
    <lineage>
        <taxon>Bacteria</taxon>
        <taxon>Candidatus Ratteibacteria</taxon>
    </lineage>
</organism>
<dbReference type="Proteomes" id="UP000230392">
    <property type="component" value="Unassembled WGS sequence"/>
</dbReference>
<gene>
    <name evidence="1" type="ORF">COX46_00795</name>
</gene>
<dbReference type="EMBL" id="PCRF01000037">
    <property type="protein sequence ID" value="PIP16675.1"/>
    <property type="molecule type" value="Genomic_DNA"/>
</dbReference>
<evidence type="ECO:0008006" key="3">
    <source>
        <dbReference type="Google" id="ProtNLM"/>
    </source>
</evidence>
<dbReference type="Gene3D" id="3.20.20.210">
    <property type="match status" value="1"/>
</dbReference>
<sequence>MPFFWPNLGPDVFSAFLGADLKLSEDSKSTSWVNWSKVISNYQDLTRLEIKDDNPFYRKTLDLTRYAVERGKGKYLVGFTDLHGGFDALSVLRGGPEKASVDLIENPEGVKSAMRKLYQAWQKVYDDSYRIIKDNQPGTICWISIWAPGKVYSVQNDFSCLVSAKMYREFFLEELLSEINYLDYSIYHLDGVEALQHLDILLEIPKLNAIQWVSGAKFEKAGIEKWIPLVLENLKPEGLLIQTSCSNEGEARDILAKLGWT</sequence>